<evidence type="ECO:0000313" key="10">
    <source>
        <dbReference type="Proteomes" id="UP000825935"/>
    </source>
</evidence>
<evidence type="ECO:0000259" key="7">
    <source>
        <dbReference type="Pfam" id="PF04376"/>
    </source>
</evidence>
<protein>
    <recommendedName>
        <fullName evidence="2">arginyltransferase</fullName>
        <ecNumber evidence="2">2.3.2.8</ecNumber>
    </recommendedName>
</protein>
<feature type="domain" description="N-end rule aminoacyl transferase C-terminal" evidence="8">
    <location>
        <begin position="343"/>
        <end position="486"/>
    </location>
</feature>
<keyword evidence="5" id="KW-0012">Acyltransferase</keyword>
<dbReference type="PANTHER" id="PTHR21367">
    <property type="entry name" value="ARGININE-TRNA-PROTEIN TRANSFERASE 1"/>
    <property type="match status" value="1"/>
</dbReference>
<proteinExistence type="inferred from homology"/>
<dbReference type="InterPro" id="IPR017137">
    <property type="entry name" value="Arg-tRNA-P_Trfase_1_euk"/>
</dbReference>
<accession>A0A8T2T2L7</accession>
<reference evidence="9" key="1">
    <citation type="submission" date="2021-08" db="EMBL/GenBank/DDBJ databases">
        <title>WGS assembly of Ceratopteris richardii.</title>
        <authorList>
            <person name="Marchant D.B."/>
            <person name="Chen G."/>
            <person name="Jenkins J."/>
            <person name="Shu S."/>
            <person name="Leebens-Mack J."/>
            <person name="Grimwood J."/>
            <person name="Schmutz J."/>
            <person name="Soltis P."/>
            <person name="Soltis D."/>
            <person name="Chen Z.-H."/>
        </authorList>
    </citation>
    <scope>NUCLEOTIDE SEQUENCE</scope>
    <source>
        <strain evidence="9">Whitten #5841</strain>
        <tissue evidence="9">Leaf</tissue>
    </source>
</reference>
<dbReference type="SUPFAM" id="SSF55729">
    <property type="entry name" value="Acyl-CoA N-acyltransferases (Nat)"/>
    <property type="match status" value="1"/>
</dbReference>
<evidence type="ECO:0000259" key="8">
    <source>
        <dbReference type="Pfam" id="PF04377"/>
    </source>
</evidence>
<dbReference type="InterPro" id="IPR030700">
    <property type="entry name" value="N-end_Aminoacyl_Trfase"/>
</dbReference>
<keyword evidence="4" id="KW-0833">Ubl conjugation pathway</keyword>
<evidence type="ECO:0000256" key="4">
    <source>
        <dbReference type="ARBA" id="ARBA00022786"/>
    </source>
</evidence>
<keyword evidence="3" id="KW-0808">Transferase</keyword>
<evidence type="ECO:0000256" key="6">
    <source>
        <dbReference type="SAM" id="Coils"/>
    </source>
</evidence>
<dbReference type="PANTHER" id="PTHR21367:SF1">
    <property type="entry name" value="ARGINYL-TRNA--PROTEIN TRANSFERASE 1"/>
    <property type="match status" value="1"/>
</dbReference>
<gene>
    <name evidence="9" type="ORF">KP509_15G021900</name>
</gene>
<dbReference type="Pfam" id="PF04376">
    <property type="entry name" value="ATE_N"/>
    <property type="match status" value="1"/>
</dbReference>
<keyword evidence="10" id="KW-1185">Reference proteome</keyword>
<evidence type="ECO:0000313" key="9">
    <source>
        <dbReference type="EMBL" id="KAH7404354.1"/>
    </source>
</evidence>
<comment type="caution">
    <text evidence="9">The sequence shown here is derived from an EMBL/GenBank/DDBJ whole genome shotgun (WGS) entry which is preliminary data.</text>
</comment>
<keyword evidence="6" id="KW-0175">Coiled coil</keyword>
<organism evidence="9 10">
    <name type="scientific">Ceratopteris richardii</name>
    <name type="common">Triangle waterfern</name>
    <dbReference type="NCBI Taxonomy" id="49495"/>
    <lineage>
        <taxon>Eukaryota</taxon>
        <taxon>Viridiplantae</taxon>
        <taxon>Streptophyta</taxon>
        <taxon>Embryophyta</taxon>
        <taxon>Tracheophyta</taxon>
        <taxon>Polypodiopsida</taxon>
        <taxon>Polypodiidae</taxon>
        <taxon>Polypodiales</taxon>
        <taxon>Pteridineae</taxon>
        <taxon>Pteridaceae</taxon>
        <taxon>Parkerioideae</taxon>
        <taxon>Ceratopteris</taxon>
    </lineage>
</organism>
<dbReference type="PIRSF" id="PIRSF037207">
    <property type="entry name" value="ATE1_euk"/>
    <property type="match status" value="1"/>
</dbReference>
<feature type="coiled-coil region" evidence="6">
    <location>
        <begin position="111"/>
        <end position="138"/>
    </location>
</feature>
<dbReference type="Pfam" id="PF04377">
    <property type="entry name" value="ATE_C"/>
    <property type="match status" value="1"/>
</dbReference>
<dbReference type="InterPro" id="IPR007471">
    <property type="entry name" value="N-end_Aminoacyl_Trfase_N"/>
</dbReference>
<dbReference type="GO" id="GO:0005737">
    <property type="term" value="C:cytoplasm"/>
    <property type="evidence" value="ECO:0007669"/>
    <property type="project" value="TreeGrafter"/>
</dbReference>
<evidence type="ECO:0000256" key="2">
    <source>
        <dbReference type="ARBA" id="ARBA00012025"/>
    </source>
</evidence>
<evidence type="ECO:0000256" key="1">
    <source>
        <dbReference type="ARBA" id="ARBA00009991"/>
    </source>
</evidence>
<dbReference type="GO" id="GO:0004057">
    <property type="term" value="F:arginyl-tRNA--protein transferase activity"/>
    <property type="evidence" value="ECO:0007669"/>
    <property type="project" value="UniProtKB-EC"/>
</dbReference>
<dbReference type="OrthoDB" id="74183at2759"/>
<dbReference type="EMBL" id="CM035420">
    <property type="protein sequence ID" value="KAH7404354.1"/>
    <property type="molecule type" value="Genomic_DNA"/>
</dbReference>
<name>A0A8T2T2L7_CERRI</name>
<evidence type="ECO:0000256" key="5">
    <source>
        <dbReference type="ARBA" id="ARBA00023315"/>
    </source>
</evidence>
<feature type="domain" description="N-end aminoacyl transferase N-terminal" evidence="7">
    <location>
        <begin position="16"/>
        <end position="81"/>
    </location>
</feature>
<comment type="similarity">
    <text evidence="1">Belongs to the R-transferase family.</text>
</comment>
<evidence type="ECO:0000256" key="3">
    <source>
        <dbReference type="ARBA" id="ARBA00022679"/>
    </source>
</evidence>
<sequence>MDISTIVKDWGFYGTTCGYCGSESPSSHFYGLWAHSLSPHDFQELLDQSWKRSGMLLYRPLVERSCCQLYTIRLKADCMERSSENIRTVRRMQRYLDGIYDGPSSKRNDNLTAQEYRRDDMENQCETLKMEMNTELEELQTCSGDSTGEKGKHLDRDSNTDTLKEKICSAISDCIQKGELPDTFDASKIVVQKFRRRGSRRHDKLSGGLCYTCNVAFPYAAALFKQNTDCKLLKSLISQSQGIDDIEGKITHQCLASALADIIALKLERLGNTADFKVQACNGHLNFFMVPLDTSYTIGPNDSEIKQSKQKNTMNKISLPVNLKCAVKHKLEIHTKDSVFDPEEFSLYKKYQVAIHNENPEDITERSFRRFLVDTPLTFTPFESMTESGSFPGFGSFHQQYLIDGQLVAVSVIDVLPSCLSSTYFFWDPDFAFLSLGRYSALKEIEWIQEAKKYCETLEYYYLGHYIHSCPKMHYKVSFRPSELLCPIRFQWVPFDLARPLLEKPSHFCLSDTLLSAQKLDQEDGRIIHCTENTTGDFDKALEAQEVVCGAGDNAINEEDMDNMILLFRGIQITLGVNFPDLLRMDHLAFFSSFIFHVTELILFYLGIKHLRLWLEPMDKDLQELTNRLQDYMRFVGVKLASRMAYVLP</sequence>
<dbReference type="InterPro" id="IPR016181">
    <property type="entry name" value="Acyl_CoA_acyltransferase"/>
</dbReference>
<dbReference type="EC" id="2.3.2.8" evidence="2"/>
<dbReference type="AlphaFoldDB" id="A0A8T2T2L7"/>
<dbReference type="InterPro" id="IPR007472">
    <property type="entry name" value="N-end_Aminoacyl_Trfase_C"/>
</dbReference>
<dbReference type="Proteomes" id="UP000825935">
    <property type="component" value="Chromosome 15"/>
</dbReference>